<dbReference type="EMBL" id="JH611156">
    <property type="protein sequence ID" value="EJP71997.1"/>
    <property type="molecule type" value="Genomic_DNA"/>
</dbReference>
<dbReference type="SUPFAM" id="SSF51182">
    <property type="entry name" value="RmlC-like cupins"/>
    <property type="match status" value="1"/>
</dbReference>
<reference evidence="1 2" key="1">
    <citation type="journal article" date="2012" name="ISME J.">
        <title>Genomic insights to SAR86, an abundant and uncultivated marine bacterial lineage.</title>
        <authorList>
            <person name="Dupont C.L."/>
            <person name="Rusch D.B."/>
            <person name="Yooseph S."/>
            <person name="Lombardo M.J."/>
            <person name="Richter R.A."/>
            <person name="Valas R."/>
            <person name="Novotny M."/>
            <person name="Yee-Greenbaum J."/>
            <person name="Selengut J.D."/>
            <person name="Haft D.H."/>
            <person name="Halpern A.L."/>
            <person name="Lasken R.S."/>
            <person name="Nealson K."/>
            <person name="Friedman R."/>
            <person name="Venter J.C."/>
        </authorList>
    </citation>
    <scope>NUCLEOTIDE SEQUENCE [LARGE SCALE GENOMIC DNA]</scope>
</reference>
<dbReference type="HOGENOM" id="CLU_1884322_0_0_6"/>
<sequence length="135" mass="15115">MKYFLSISFLLLIATDLYSDDHSEEQSFPGMVSSDVFDMGGGMEMHVERRKTCNQGTVPKHFHPAAGTLVYVLDGVSQSKSTGKWKKYSNNEYWFEKSDWVHGGEDDAPDLGEACSDLLVIRVAESGKDHTVFID</sequence>
<name>J4V043_9GAMM</name>
<dbReference type="STRING" id="1123866.NT01SARS_0482"/>
<proteinExistence type="predicted"/>
<dbReference type="InterPro" id="IPR011051">
    <property type="entry name" value="RmlC_Cupin_sf"/>
</dbReference>
<protein>
    <submittedName>
        <fullName evidence="1">Uncharacterized protein</fullName>
    </submittedName>
</protein>
<gene>
    <name evidence="1" type="ORF">NT01SARS_0482</name>
</gene>
<evidence type="ECO:0000313" key="1">
    <source>
        <dbReference type="EMBL" id="EJP71997.1"/>
    </source>
</evidence>
<organism evidence="1 2">
    <name type="scientific">SAR86 cluster bacterium SAR86A</name>
    <dbReference type="NCBI Taxonomy" id="1123866"/>
    <lineage>
        <taxon>Bacteria</taxon>
        <taxon>Pseudomonadati</taxon>
        <taxon>Pseudomonadota</taxon>
        <taxon>Gammaproteobacteria</taxon>
        <taxon>SAR86 cluster</taxon>
    </lineage>
</organism>
<dbReference type="AlphaFoldDB" id="J4V043"/>
<accession>J4V043</accession>
<dbReference type="Proteomes" id="UP000010305">
    <property type="component" value="Unassembled WGS sequence"/>
</dbReference>
<evidence type="ECO:0000313" key="2">
    <source>
        <dbReference type="Proteomes" id="UP000010305"/>
    </source>
</evidence>